<feature type="transmembrane region" description="Helical" evidence="2">
    <location>
        <begin position="158"/>
        <end position="181"/>
    </location>
</feature>
<feature type="compositionally biased region" description="Basic and acidic residues" evidence="1">
    <location>
        <begin position="332"/>
        <end position="354"/>
    </location>
</feature>
<proteinExistence type="predicted"/>
<feature type="transmembrane region" description="Helical" evidence="2">
    <location>
        <begin position="90"/>
        <end position="108"/>
    </location>
</feature>
<reference evidence="3" key="1">
    <citation type="submission" date="2022-07" db="EMBL/GenBank/DDBJ databases">
        <title>Genome Sequence of Agrocybe chaxingu.</title>
        <authorList>
            <person name="Buettner E."/>
        </authorList>
    </citation>
    <scope>NUCLEOTIDE SEQUENCE</scope>
    <source>
        <strain evidence="3">MP-N11</strain>
    </source>
</reference>
<dbReference type="AlphaFoldDB" id="A0A9W8TGF4"/>
<dbReference type="Proteomes" id="UP001148786">
    <property type="component" value="Unassembled WGS sequence"/>
</dbReference>
<name>A0A9W8TGF4_9AGAR</name>
<feature type="compositionally biased region" description="Basic and acidic residues" evidence="1">
    <location>
        <begin position="745"/>
        <end position="762"/>
    </location>
</feature>
<feature type="region of interest" description="Disordered" evidence="1">
    <location>
        <begin position="332"/>
        <end position="362"/>
    </location>
</feature>
<dbReference type="GO" id="GO:0042797">
    <property type="term" value="P:tRNA transcription by RNA polymerase III"/>
    <property type="evidence" value="ECO:0007669"/>
    <property type="project" value="TreeGrafter"/>
</dbReference>
<comment type="caution">
    <text evidence="3">The sequence shown here is derived from an EMBL/GenBank/DDBJ whole genome shotgun (WGS) entry which is preliminary data.</text>
</comment>
<feature type="region of interest" description="Disordered" evidence="1">
    <location>
        <begin position="298"/>
        <end position="319"/>
    </location>
</feature>
<feature type="region of interest" description="Disordered" evidence="1">
    <location>
        <begin position="711"/>
        <end position="769"/>
    </location>
</feature>
<keyword evidence="2" id="KW-1133">Transmembrane helix</keyword>
<gene>
    <name evidence="3" type="ORF">NLJ89_g545</name>
</gene>
<dbReference type="GO" id="GO:0005666">
    <property type="term" value="C:RNA polymerase III complex"/>
    <property type="evidence" value="ECO:0007669"/>
    <property type="project" value="TreeGrafter"/>
</dbReference>
<evidence type="ECO:0000313" key="4">
    <source>
        <dbReference type="Proteomes" id="UP001148786"/>
    </source>
</evidence>
<protein>
    <submittedName>
        <fullName evidence="3">Uncharacterized protein</fullName>
    </submittedName>
</protein>
<keyword evidence="4" id="KW-1185">Reference proteome</keyword>
<feature type="transmembrane region" description="Helical" evidence="2">
    <location>
        <begin position="391"/>
        <end position="414"/>
    </location>
</feature>
<feature type="compositionally biased region" description="Acidic residues" evidence="1">
    <location>
        <begin position="719"/>
        <end position="733"/>
    </location>
</feature>
<feature type="transmembrane region" description="Helical" evidence="2">
    <location>
        <begin position="237"/>
        <end position="258"/>
    </location>
</feature>
<feature type="region of interest" description="Disordered" evidence="1">
    <location>
        <begin position="496"/>
        <end position="552"/>
    </location>
</feature>
<dbReference type="EMBL" id="JANKHO010000021">
    <property type="protein sequence ID" value="KAJ3517383.1"/>
    <property type="molecule type" value="Genomic_DNA"/>
</dbReference>
<evidence type="ECO:0000256" key="1">
    <source>
        <dbReference type="SAM" id="MobiDB-lite"/>
    </source>
</evidence>
<keyword evidence="2" id="KW-0812">Transmembrane</keyword>
<dbReference type="InterPro" id="IPR006886">
    <property type="entry name" value="RNA_pol_III_Rpc5"/>
</dbReference>
<evidence type="ECO:0000256" key="2">
    <source>
        <dbReference type="SAM" id="Phobius"/>
    </source>
</evidence>
<evidence type="ECO:0000313" key="3">
    <source>
        <dbReference type="EMBL" id="KAJ3517383.1"/>
    </source>
</evidence>
<feature type="region of interest" description="Disordered" evidence="1">
    <location>
        <begin position="635"/>
        <end position="673"/>
    </location>
</feature>
<feature type="transmembrane region" description="Helical" evidence="2">
    <location>
        <begin position="193"/>
        <end position="214"/>
    </location>
</feature>
<dbReference type="PANTHER" id="PTHR12069">
    <property type="entry name" value="DNA-DIRECTED RNA POLYMERASES III 80 KDA POLYPEPTIDE RNA POLYMERASE III SUBUNIT 5"/>
    <property type="match status" value="1"/>
</dbReference>
<feature type="transmembrane region" description="Helical" evidence="2">
    <location>
        <begin position="128"/>
        <end position="152"/>
    </location>
</feature>
<keyword evidence="2" id="KW-0472">Membrane</keyword>
<dbReference type="PANTHER" id="PTHR12069:SF0">
    <property type="entry name" value="DNA-DIRECTED RNA POLYMERASE III SUBUNIT RPC5"/>
    <property type="match status" value="1"/>
</dbReference>
<feature type="compositionally biased region" description="Basic and acidic residues" evidence="1">
    <location>
        <begin position="635"/>
        <end position="671"/>
    </location>
</feature>
<organism evidence="3 4">
    <name type="scientific">Agrocybe chaxingu</name>
    <dbReference type="NCBI Taxonomy" id="84603"/>
    <lineage>
        <taxon>Eukaryota</taxon>
        <taxon>Fungi</taxon>
        <taxon>Dikarya</taxon>
        <taxon>Basidiomycota</taxon>
        <taxon>Agaricomycotina</taxon>
        <taxon>Agaricomycetes</taxon>
        <taxon>Agaricomycetidae</taxon>
        <taxon>Agaricales</taxon>
        <taxon>Agaricineae</taxon>
        <taxon>Strophariaceae</taxon>
        <taxon>Agrocybe</taxon>
    </lineage>
</organism>
<accession>A0A9W8TGF4</accession>
<sequence length="834" mass="92912">MFSPSPTIVSRRDISSPTHTFFPVLQPRTTKAPAASTSCPPNTLVVQLATTLVIPDYSLYYAPTPIESFRPSYAALNDGSLLAPPFYEDLTNANLGLLTTGALAIVFLRNIIVSGDYLRRGKVKKKSLFYILFLSQLLAPVAFVPIILSYFTQRISCTVVIVVACLTGTVSLALLITVILGVKVYKCLNHPRFVPIVLGLFQAASSTVVVFDVVETKAVRRLTGSCIRTDDLRFTRIYVAIQFLESLFICCCFVYVSWRSRGSPVARGRISIQLSMDDLPIAFPEDSVDKRQPTRRGWWDYVPDNQPREENATEAGSRPSVARRFLSKFEVDHPRSKDNRSKLRRANFSEKSEQNAEDPSSRFSIASASANRFSRMFPRMELFQKVMKDELLYTTFITSSCVVAAVLSVIGVNFKNGLSVSGWIMLNWAIISLLTIHSFGRVVHRHERDALLQHPATCTAIMRAANDIAKREERQTREKVFLPAFPTRTRSFRIATSRTTADDPDDPFADTQPLDQRNPFVSTLDEQDPASVASTSRLPASPPNYGPRLPSTMDGERDEIISVLPIHYSEALGSNIQIHQFPLLTRPLQAPPSAVLSGKRITARLKPQTRRFEIHIPVDTRPEVCNVERSKELGSARLEDDHDKNQELKEKSRDNEDPRLSEVRLRSEEASQKGSYVVGIVRDGKLHLHPIGETHQFRPTLTYLDVLSRKNKRSRGGDSDSDSDDGPPPDPDEAAPAPVPKKEKKSAGDAKEVHVTARKSDDQAGLGQGGLSTVRREMLHIIRAEEDEKWENLSFCDASTGESSTAFEGLFSQSDESLECSTNITTFLKSIPGL</sequence>
<dbReference type="OrthoDB" id="3267487at2759"/>
<dbReference type="Pfam" id="PF04801">
    <property type="entry name" value="RPC5"/>
    <property type="match status" value="1"/>
</dbReference>
<feature type="transmembrane region" description="Helical" evidence="2">
    <location>
        <begin position="420"/>
        <end position="439"/>
    </location>
</feature>